<evidence type="ECO:0000259" key="1">
    <source>
        <dbReference type="PROSITE" id="PS51704"/>
    </source>
</evidence>
<name>A0A6M4AC28_9BURK</name>
<dbReference type="GO" id="GO:0008889">
    <property type="term" value="F:glycerophosphodiester phosphodiesterase activity"/>
    <property type="evidence" value="ECO:0007669"/>
    <property type="project" value="UniProtKB-EC"/>
</dbReference>
<evidence type="ECO:0000313" key="3">
    <source>
        <dbReference type="Proteomes" id="UP000274350"/>
    </source>
</evidence>
<dbReference type="SUPFAM" id="SSF51695">
    <property type="entry name" value="PLC-like phosphodiesterases"/>
    <property type="match status" value="1"/>
</dbReference>
<dbReference type="NCBIfam" id="NF006989">
    <property type="entry name" value="PRK09454.1"/>
    <property type="match status" value="1"/>
</dbReference>
<dbReference type="KEGG" id="upi:EJG51_017615"/>
<dbReference type="PANTHER" id="PTHR46211">
    <property type="entry name" value="GLYCEROPHOSPHORYL DIESTER PHOSPHODIESTERASE"/>
    <property type="match status" value="1"/>
</dbReference>
<evidence type="ECO:0000313" key="2">
    <source>
        <dbReference type="EMBL" id="QJQ07329.1"/>
    </source>
</evidence>
<dbReference type="GO" id="GO:0006629">
    <property type="term" value="P:lipid metabolic process"/>
    <property type="evidence" value="ECO:0007669"/>
    <property type="project" value="InterPro"/>
</dbReference>
<dbReference type="AlphaFoldDB" id="A0A6M4AC28"/>
<dbReference type="PROSITE" id="PS51704">
    <property type="entry name" value="GP_PDE"/>
    <property type="match status" value="1"/>
</dbReference>
<sequence length="245" mass="26931">MWPYPKVIAHRGGGTLAPENTIAAMQCGLDFGYRAVEFDVMLSMDGVPVLMHDPLFGRTVRIGEAGGVATTNAAELLQMDAGSWYSESFIGEKVPGYAQVVQFCQQHGIWMNVEIKPVPGYETQTGRVVAQVTQALQTPDARLPLFSSFSFDALMAAQQQAPEIPRGYLLDEITPDWLSSLQQLDAVALHTNHKHLTPELAQQVKQAGYGLLCYTVNTQERAAEIRSWGVDAFCTDKINLIAPDF</sequence>
<organism evidence="2 3">
    <name type="scientific">Undibacterium piscinae</name>
    <dbReference type="NCBI Taxonomy" id="2495591"/>
    <lineage>
        <taxon>Bacteria</taxon>
        <taxon>Pseudomonadati</taxon>
        <taxon>Pseudomonadota</taxon>
        <taxon>Betaproteobacteria</taxon>
        <taxon>Burkholderiales</taxon>
        <taxon>Oxalobacteraceae</taxon>
        <taxon>Undibacterium</taxon>
    </lineage>
</organism>
<dbReference type="PANTHER" id="PTHR46211:SF1">
    <property type="entry name" value="GLYCEROPHOSPHODIESTER PHOSPHODIESTERASE, CYTOPLASMIC"/>
    <property type="match status" value="1"/>
</dbReference>
<dbReference type="CDD" id="cd08562">
    <property type="entry name" value="GDPD_EcUgpQ_like"/>
    <property type="match status" value="1"/>
</dbReference>
<dbReference type="InterPro" id="IPR030395">
    <property type="entry name" value="GP_PDE_dom"/>
</dbReference>
<keyword evidence="2" id="KW-0378">Hydrolase</keyword>
<dbReference type="EC" id="3.1.4.46" evidence="2"/>
<dbReference type="OrthoDB" id="9795622at2"/>
<feature type="domain" description="GP-PDE" evidence="1">
    <location>
        <begin position="5"/>
        <end position="245"/>
    </location>
</feature>
<keyword evidence="3" id="KW-1185">Reference proteome</keyword>
<dbReference type="Gene3D" id="3.20.20.190">
    <property type="entry name" value="Phosphatidylinositol (PI) phosphodiesterase"/>
    <property type="match status" value="1"/>
</dbReference>
<reference evidence="2 3" key="1">
    <citation type="journal article" date="2019" name="Int. J. Syst. Evol. Microbiol.">
        <title>Undibacterium piscinae sp. nov., isolated from Korean shiner intestine.</title>
        <authorList>
            <person name="Lee S.Y."/>
            <person name="Kang W."/>
            <person name="Kim P.S."/>
            <person name="Kim H.S."/>
            <person name="Sung H."/>
            <person name="Shin N.R."/>
            <person name="Whon T.W."/>
            <person name="Yun J.H."/>
            <person name="Lee J.Y."/>
            <person name="Lee J.Y."/>
            <person name="Jung M.J."/>
            <person name="Jeong Y.S."/>
            <person name="Tak E.J."/>
            <person name="Han J.E."/>
            <person name="Hyun D.W."/>
            <person name="Kang M.S."/>
            <person name="Lee K.E."/>
            <person name="Lee B.H."/>
            <person name="Bae J.W."/>
        </authorList>
    </citation>
    <scope>NUCLEOTIDE SEQUENCE [LARGE SCALE GENOMIC DNA]</scope>
    <source>
        <strain evidence="2 3">S11R28</strain>
    </source>
</reference>
<protein>
    <submittedName>
        <fullName evidence="2">Glycerophosphodiester phosphodiesterase</fullName>
        <ecNumber evidence="2">3.1.4.46</ecNumber>
    </submittedName>
</protein>
<dbReference type="InterPro" id="IPR017946">
    <property type="entry name" value="PLC-like_Pdiesterase_TIM-brl"/>
</dbReference>
<accession>A0A6M4AC28</accession>
<dbReference type="EMBL" id="CP051152">
    <property type="protein sequence ID" value="QJQ07329.1"/>
    <property type="molecule type" value="Genomic_DNA"/>
</dbReference>
<dbReference type="Pfam" id="PF03009">
    <property type="entry name" value="GDPD"/>
    <property type="match status" value="1"/>
</dbReference>
<dbReference type="Proteomes" id="UP000274350">
    <property type="component" value="Chromosome"/>
</dbReference>
<gene>
    <name evidence="2" type="primary">ugpQ</name>
    <name evidence="2" type="ORF">EJG51_017615</name>
</gene>
<proteinExistence type="predicted"/>